<name>A0A173VNP6_9FIRM</name>
<dbReference type="GO" id="GO:0016787">
    <property type="term" value="F:hydrolase activity"/>
    <property type="evidence" value="ECO:0007669"/>
    <property type="project" value="UniProtKB-KW"/>
</dbReference>
<dbReference type="CDD" id="cd03886">
    <property type="entry name" value="M20_Acy1"/>
    <property type="match status" value="1"/>
</dbReference>
<evidence type="ECO:0000313" key="3">
    <source>
        <dbReference type="EMBL" id="CUN27568.1"/>
    </source>
</evidence>
<dbReference type="Gene3D" id="3.40.630.10">
    <property type="entry name" value="Zn peptidases"/>
    <property type="match status" value="1"/>
</dbReference>
<dbReference type="EC" id="3.-.-.-" evidence="3"/>
<proteinExistence type="predicted"/>
<feature type="binding site" evidence="1">
    <location>
        <position position="374"/>
    </location>
    <ligand>
        <name>Mn(2+)</name>
        <dbReference type="ChEBI" id="CHEBI:29035"/>
        <label>2</label>
    </ligand>
</feature>
<dbReference type="InterPro" id="IPR002933">
    <property type="entry name" value="Peptidase_M20"/>
</dbReference>
<feature type="domain" description="Peptidase M20 dimerisation" evidence="2">
    <location>
        <begin position="195"/>
        <end position="289"/>
    </location>
</feature>
<evidence type="ECO:0000313" key="4">
    <source>
        <dbReference type="Proteomes" id="UP000095597"/>
    </source>
</evidence>
<keyword evidence="1" id="KW-0479">Metal-binding</keyword>
<dbReference type="PANTHER" id="PTHR11014">
    <property type="entry name" value="PEPTIDASE M20 FAMILY MEMBER"/>
    <property type="match status" value="1"/>
</dbReference>
<evidence type="ECO:0000256" key="1">
    <source>
        <dbReference type="PIRSR" id="PIRSR005962-1"/>
    </source>
</evidence>
<dbReference type="NCBIfam" id="TIGR01891">
    <property type="entry name" value="amidohydrolases"/>
    <property type="match status" value="1"/>
</dbReference>
<dbReference type="InterPro" id="IPR011650">
    <property type="entry name" value="Peptidase_M20_dimer"/>
</dbReference>
<dbReference type="Gene3D" id="3.30.70.360">
    <property type="match status" value="1"/>
</dbReference>
<feature type="binding site" evidence="1">
    <location>
        <position position="111"/>
    </location>
    <ligand>
        <name>Mn(2+)</name>
        <dbReference type="ChEBI" id="CHEBI:29035"/>
        <label>2</label>
    </ligand>
</feature>
<dbReference type="SUPFAM" id="SSF55031">
    <property type="entry name" value="Bacterial exopeptidase dimerisation domain"/>
    <property type="match status" value="1"/>
</dbReference>
<gene>
    <name evidence="3" type="primary">yxeP_2</name>
    <name evidence="3" type="ORF">ERS852573_03103</name>
</gene>
<organism evidence="3 4">
    <name type="scientific">Dorea longicatena</name>
    <dbReference type="NCBI Taxonomy" id="88431"/>
    <lineage>
        <taxon>Bacteria</taxon>
        <taxon>Bacillati</taxon>
        <taxon>Bacillota</taxon>
        <taxon>Clostridia</taxon>
        <taxon>Lachnospirales</taxon>
        <taxon>Lachnospiraceae</taxon>
        <taxon>Dorea</taxon>
    </lineage>
</organism>
<dbReference type="PIRSF" id="PIRSF005962">
    <property type="entry name" value="Pept_M20D_amidohydro"/>
    <property type="match status" value="1"/>
</dbReference>
<dbReference type="OrthoDB" id="9776731at2"/>
<keyword evidence="3" id="KW-0378">Hydrolase</keyword>
<evidence type="ECO:0000259" key="2">
    <source>
        <dbReference type="Pfam" id="PF07687"/>
    </source>
</evidence>
<sequence>MSNINDKIRQIAKETEPELIHIRRELHQYPELGIDLPKTHEIISRELHKIPGLKIREHAAGGYGLIAELKGKKEHGKNVLLRADIDALPLEEKVESTYKSRHDGRMHACGHDGHATWLIGAAKILAQLTDEFGGCIRFAFQPGEEVGLGADTMIEEDKVLEDPKMDMAFAAHGWPSVESGKIGIVRRYAFGCVGDFKVRIIGKKGHASWPEQTVDPIAAANEIYQHIPAILTRTVSGTEPKIMSVTYMQAGDVNVRNIIPQDCVFGGTMRAVKREVLEKMKAELEKEIKGICQVYGTSYEADIRIHGGSVKNAPELLNGVKKSVADVLGKENVYIIEEDNLGGENFAEYSCRVPAVYMFIGIKPEEKEAIPGLHSPEYQFDDTVLAGAAAAFANIAIHGCMGELKEN</sequence>
<dbReference type="SUPFAM" id="SSF53187">
    <property type="entry name" value="Zn-dependent exopeptidases"/>
    <property type="match status" value="1"/>
</dbReference>
<comment type="cofactor">
    <cofactor evidence="1">
        <name>Mn(2+)</name>
        <dbReference type="ChEBI" id="CHEBI:29035"/>
    </cofactor>
    <text evidence="1">The Mn(2+) ion enhances activity.</text>
</comment>
<dbReference type="Pfam" id="PF01546">
    <property type="entry name" value="Peptidase_M20"/>
    <property type="match status" value="1"/>
</dbReference>
<dbReference type="GO" id="GO:0046872">
    <property type="term" value="F:metal ion binding"/>
    <property type="evidence" value="ECO:0007669"/>
    <property type="project" value="UniProtKB-KW"/>
</dbReference>
<reference evidence="3 4" key="1">
    <citation type="submission" date="2015-09" db="EMBL/GenBank/DDBJ databases">
        <authorList>
            <consortium name="Pathogen Informatics"/>
        </authorList>
    </citation>
    <scope>NUCLEOTIDE SEQUENCE [LARGE SCALE GENOMIC DNA]</scope>
    <source>
        <strain evidence="3 4">2789STDY5834961</strain>
    </source>
</reference>
<dbReference type="InterPro" id="IPR017439">
    <property type="entry name" value="Amidohydrolase"/>
</dbReference>
<feature type="binding site" evidence="1">
    <location>
        <position position="172"/>
    </location>
    <ligand>
        <name>Mn(2+)</name>
        <dbReference type="ChEBI" id="CHEBI:29035"/>
        <label>2</label>
    </ligand>
</feature>
<dbReference type="InterPro" id="IPR036264">
    <property type="entry name" value="Bact_exopeptidase_dim_dom"/>
</dbReference>
<dbReference type="Pfam" id="PF07687">
    <property type="entry name" value="M20_dimer"/>
    <property type="match status" value="1"/>
</dbReference>
<feature type="binding site" evidence="1">
    <location>
        <position position="145"/>
    </location>
    <ligand>
        <name>Mn(2+)</name>
        <dbReference type="ChEBI" id="CHEBI:29035"/>
        <label>2</label>
    </ligand>
</feature>
<keyword evidence="1" id="KW-0464">Manganese</keyword>
<dbReference type="Proteomes" id="UP000095597">
    <property type="component" value="Unassembled WGS sequence"/>
</dbReference>
<dbReference type="RefSeq" id="WP_055215540.1">
    <property type="nucleotide sequence ID" value="NZ_CYXO01000032.1"/>
</dbReference>
<dbReference type="PANTHER" id="PTHR11014:SF63">
    <property type="entry name" value="METALLOPEPTIDASE, PUTATIVE (AFU_ORTHOLOGUE AFUA_6G09600)-RELATED"/>
    <property type="match status" value="1"/>
</dbReference>
<protein>
    <submittedName>
        <fullName evidence="3">Uncharacterized hydrolase YxeP</fullName>
        <ecNumber evidence="3">3.-.-.-</ecNumber>
    </submittedName>
</protein>
<accession>A0A173VNP6</accession>
<dbReference type="EMBL" id="CYXO01000032">
    <property type="protein sequence ID" value="CUN27568.1"/>
    <property type="molecule type" value="Genomic_DNA"/>
</dbReference>
<feature type="binding site" evidence="1">
    <location>
        <position position="109"/>
    </location>
    <ligand>
        <name>Mn(2+)</name>
        <dbReference type="ChEBI" id="CHEBI:29035"/>
        <label>2</label>
    </ligand>
</feature>
<dbReference type="AlphaFoldDB" id="A0A173VNP6"/>